<gene>
    <name evidence="10" type="primary">nnrE</name>
    <name evidence="12" type="ORF">JQU52_07200</name>
</gene>
<comment type="catalytic activity">
    <reaction evidence="2 10">
        <text>(6R)-NADPHX = (6S)-NADPHX</text>
        <dbReference type="Rhea" id="RHEA:32227"/>
        <dbReference type="ChEBI" id="CHEBI:64076"/>
        <dbReference type="ChEBI" id="CHEBI:64077"/>
        <dbReference type="EC" id="5.1.99.6"/>
    </reaction>
</comment>
<evidence type="ECO:0000256" key="2">
    <source>
        <dbReference type="ARBA" id="ARBA00000909"/>
    </source>
</evidence>
<keyword evidence="9 10" id="KW-0413">Isomerase</keyword>
<dbReference type="AlphaFoldDB" id="A0A892ZHU8"/>
<evidence type="ECO:0000256" key="4">
    <source>
        <dbReference type="ARBA" id="ARBA00022723"/>
    </source>
</evidence>
<dbReference type="InterPro" id="IPR004443">
    <property type="entry name" value="YjeF_N_dom"/>
</dbReference>
<dbReference type="GO" id="GO:0046872">
    <property type="term" value="F:metal ion binding"/>
    <property type="evidence" value="ECO:0007669"/>
    <property type="project" value="UniProtKB-KW"/>
</dbReference>
<evidence type="ECO:0000256" key="5">
    <source>
        <dbReference type="ARBA" id="ARBA00022741"/>
    </source>
</evidence>
<dbReference type="PANTHER" id="PTHR13232">
    <property type="entry name" value="NAD(P)H-HYDRATE EPIMERASE"/>
    <property type="match status" value="1"/>
</dbReference>
<dbReference type="Proteomes" id="UP000653156">
    <property type="component" value="Chromosome"/>
</dbReference>
<evidence type="ECO:0000259" key="11">
    <source>
        <dbReference type="PROSITE" id="PS51385"/>
    </source>
</evidence>
<sequence>MTPVYTVAQMRAWEDAAVATGGSYAALMENAGARAAADLFSRFETAQRLLVLCGKGNNGGDGLVLARHWAEAGWPAAVCLLLGENLSPLSAANLANLPPSVQQLPPERLPESDVVVDAVFGTGYSGELPAAVAALMRQINRQSGCNVALDMPSGINSDHGHIAADSFCAQITYAFQAFKPAHKLPEVQAYCGDIVCLDIA</sequence>
<evidence type="ECO:0000256" key="1">
    <source>
        <dbReference type="ARBA" id="ARBA00000013"/>
    </source>
</evidence>
<name>A0A892ZHU8_9NEIS</name>
<keyword evidence="6 10" id="KW-0521">NADP</keyword>
<feature type="binding site" evidence="10">
    <location>
        <position position="153"/>
    </location>
    <ligand>
        <name>K(+)</name>
        <dbReference type="ChEBI" id="CHEBI:29103"/>
    </ligand>
</feature>
<feature type="binding site" evidence="10">
    <location>
        <begin position="57"/>
        <end position="61"/>
    </location>
    <ligand>
        <name>(6S)-NADPHX</name>
        <dbReference type="ChEBI" id="CHEBI:64076"/>
    </ligand>
</feature>
<dbReference type="InterPro" id="IPR036652">
    <property type="entry name" value="YjeF_N_dom_sf"/>
</dbReference>
<evidence type="ECO:0000256" key="8">
    <source>
        <dbReference type="ARBA" id="ARBA00023027"/>
    </source>
</evidence>
<keyword evidence="4 10" id="KW-0479">Metal-binding</keyword>
<comment type="caution">
    <text evidence="10">Lacks conserved residue(s) required for the propagation of feature annotation.</text>
</comment>
<evidence type="ECO:0000256" key="6">
    <source>
        <dbReference type="ARBA" id="ARBA00022857"/>
    </source>
</evidence>
<comment type="similarity">
    <text evidence="10">Belongs to the NnrE/AIBP family.</text>
</comment>
<evidence type="ECO:0000256" key="9">
    <source>
        <dbReference type="ARBA" id="ARBA00023235"/>
    </source>
</evidence>
<feature type="binding site" evidence="10">
    <location>
        <position position="117"/>
    </location>
    <ligand>
        <name>K(+)</name>
        <dbReference type="ChEBI" id="CHEBI:29103"/>
    </ligand>
</feature>
<dbReference type="HAMAP" id="MF_01966">
    <property type="entry name" value="NADHX_epimerase"/>
    <property type="match status" value="1"/>
</dbReference>
<dbReference type="GO" id="GO:0052856">
    <property type="term" value="F:NAD(P)HX epimerase activity"/>
    <property type="evidence" value="ECO:0007669"/>
    <property type="project" value="UniProtKB-UniRule"/>
</dbReference>
<dbReference type="GO" id="GO:0000166">
    <property type="term" value="F:nucleotide binding"/>
    <property type="evidence" value="ECO:0007669"/>
    <property type="project" value="UniProtKB-KW"/>
</dbReference>
<accession>A0A892ZHU8</accession>
<comment type="cofactor">
    <cofactor evidence="10">
        <name>K(+)</name>
        <dbReference type="ChEBI" id="CHEBI:29103"/>
    </cofactor>
    <text evidence="10">Binds 1 potassium ion per subunit.</text>
</comment>
<dbReference type="EMBL" id="CP069798">
    <property type="protein sequence ID" value="QRQ83135.1"/>
    <property type="molecule type" value="Genomic_DNA"/>
</dbReference>
<dbReference type="RefSeq" id="WP_230340430.1">
    <property type="nucleotide sequence ID" value="NZ_CP069798.1"/>
</dbReference>
<feature type="binding site" evidence="10">
    <location>
        <begin position="121"/>
        <end position="127"/>
    </location>
    <ligand>
        <name>(6S)-NADPHX</name>
        <dbReference type="ChEBI" id="CHEBI:64076"/>
    </ligand>
</feature>
<feature type="binding site" evidence="10">
    <location>
        <position position="58"/>
    </location>
    <ligand>
        <name>K(+)</name>
        <dbReference type="ChEBI" id="CHEBI:29103"/>
    </ligand>
</feature>
<evidence type="ECO:0000313" key="13">
    <source>
        <dbReference type="Proteomes" id="UP000653156"/>
    </source>
</evidence>
<evidence type="ECO:0000313" key="12">
    <source>
        <dbReference type="EMBL" id="QRQ83135.1"/>
    </source>
</evidence>
<dbReference type="EC" id="5.1.99.6" evidence="3 10"/>
<keyword evidence="8 10" id="KW-0520">NAD</keyword>
<keyword evidence="5 10" id="KW-0547">Nucleotide-binding</keyword>
<dbReference type="SUPFAM" id="SSF64153">
    <property type="entry name" value="YjeF N-terminal domain-like"/>
    <property type="match status" value="1"/>
</dbReference>
<feature type="domain" description="YjeF N-terminal" evidence="11">
    <location>
        <begin position="10"/>
        <end position="200"/>
    </location>
</feature>
<comment type="catalytic activity">
    <reaction evidence="1 10">
        <text>(6R)-NADHX = (6S)-NADHX</text>
        <dbReference type="Rhea" id="RHEA:32215"/>
        <dbReference type="ChEBI" id="CHEBI:64074"/>
        <dbReference type="ChEBI" id="CHEBI:64075"/>
        <dbReference type="EC" id="5.1.99.6"/>
    </reaction>
</comment>
<feature type="binding site" evidence="10">
    <location>
        <position position="150"/>
    </location>
    <ligand>
        <name>(6S)-NADPHX</name>
        <dbReference type="ChEBI" id="CHEBI:64076"/>
    </ligand>
</feature>
<dbReference type="PROSITE" id="PS51385">
    <property type="entry name" value="YJEF_N"/>
    <property type="match status" value="1"/>
</dbReference>
<dbReference type="Pfam" id="PF03853">
    <property type="entry name" value="YjeF_N"/>
    <property type="match status" value="1"/>
</dbReference>
<organism evidence="12 13">
    <name type="scientific">Paralysiella testudinis</name>
    <dbReference type="NCBI Taxonomy" id="2809020"/>
    <lineage>
        <taxon>Bacteria</taxon>
        <taxon>Pseudomonadati</taxon>
        <taxon>Pseudomonadota</taxon>
        <taxon>Betaproteobacteria</taxon>
        <taxon>Neisseriales</taxon>
        <taxon>Neisseriaceae</taxon>
        <taxon>Paralysiella</taxon>
    </lineage>
</organism>
<proteinExistence type="inferred from homology"/>
<dbReference type="NCBIfam" id="TIGR00197">
    <property type="entry name" value="yjeF_nterm"/>
    <property type="match status" value="1"/>
</dbReference>
<protein>
    <recommendedName>
        <fullName evidence="3 10">NAD(P)H-hydrate epimerase</fullName>
        <ecNumber evidence="3 10">5.1.99.6</ecNumber>
    </recommendedName>
    <alternativeName>
        <fullName evidence="10">NAD(P)HX epimerase</fullName>
    </alternativeName>
</protein>
<keyword evidence="13" id="KW-1185">Reference proteome</keyword>
<evidence type="ECO:0000256" key="10">
    <source>
        <dbReference type="HAMAP-Rule" id="MF_01966"/>
    </source>
</evidence>
<keyword evidence="7 10" id="KW-0630">Potassium</keyword>
<reference evidence="12" key="1">
    <citation type="submission" date="2021-02" db="EMBL/GenBank/DDBJ databases">
        <title>Neisseriaceae sp. 26B isolated from the cloaca of a Common Toad-headed Turtle (Mesoclemmys nasuta).</title>
        <authorList>
            <person name="Spergser J."/>
            <person name="Busse H.-J."/>
        </authorList>
    </citation>
    <scope>NUCLEOTIDE SEQUENCE</scope>
    <source>
        <strain evidence="12">26B</strain>
    </source>
</reference>
<comment type="function">
    <text evidence="10">Catalyzes the epimerization of the S- and R-forms of NAD(P)HX, a damaged form of NAD(P)H that is a result of enzymatic or heat-dependent hydration. This is a prerequisite for the S-specific NAD(P)H-hydrate dehydratase to allow the repair of both epimers of NAD(P)HX.</text>
</comment>
<dbReference type="PANTHER" id="PTHR13232:SF10">
    <property type="entry name" value="NAD(P)H-HYDRATE EPIMERASE"/>
    <property type="match status" value="1"/>
</dbReference>
<evidence type="ECO:0000256" key="7">
    <source>
        <dbReference type="ARBA" id="ARBA00022958"/>
    </source>
</evidence>
<dbReference type="KEGG" id="ptes:JQU52_07200"/>
<dbReference type="Gene3D" id="3.40.50.10260">
    <property type="entry name" value="YjeF N-terminal domain"/>
    <property type="match status" value="1"/>
</dbReference>
<dbReference type="InterPro" id="IPR032976">
    <property type="entry name" value="YJEFN_prot_NAXE-like"/>
</dbReference>
<evidence type="ECO:0000256" key="3">
    <source>
        <dbReference type="ARBA" id="ARBA00012228"/>
    </source>
</evidence>